<evidence type="ECO:0000256" key="1">
    <source>
        <dbReference type="ARBA" id="ARBA00004141"/>
    </source>
</evidence>
<comment type="caution">
    <text evidence="9">The sequence shown here is derived from an EMBL/GenBank/DDBJ whole genome shotgun (WGS) entry which is preliminary data.</text>
</comment>
<evidence type="ECO:0000256" key="2">
    <source>
        <dbReference type="ARBA" id="ARBA00022448"/>
    </source>
</evidence>
<feature type="transmembrane region" description="Helical" evidence="7">
    <location>
        <begin position="25"/>
        <end position="52"/>
    </location>
</feature>
<dbReference type="InterPro" id="IPR010573">
    <property type="entry name" value="MFS_Str1/Tri12-like"/>
</dbReference>
<dbReference type="Gene3D" id="1.20.1250.20">
    <property type="entry name" value="MFS general substrate transporter like domains"/>
    <property type="match status" value="1"/>
</dbReference>
<reference evidence="9 10" key="1">
    <citation type="submission" date="2023-08" db="EMBL/GenBank/DDBJ databases">
        <title>Black Yeasts Isolated from many extreme environments.</title>
        <authorList>
            <person name="Coleine C."/>
            <person name="Stajich J.E."/>
            <person name="Selbmann L."/>
        </authorList>
    </citation>
    <scope>NUCLEOTIDE SEQUENCE [LARGE SCALE GENOMIC DNA]</scope>
    <source>
        <strain evidence="9 10">CCFEE 5792</strain>
    </source>
</reference>
<feature type="transmembrane region" description="Helical" evidence="7">
    <location>
        <begin position="183"/>
        <end position="203"/>
    </location>
</feature>
<feature type="transmembrane region" description="Helical" evidence="7">
    <location>
        <begin position="64"/>
        <end position="84"/>
    </location>
</feature>
<evidence type="ECO:0000259" key="8">
    <source>
        <dbReference type="PROSITE" id="PS50850"/>
    </source>
</evidence>
<dbReference type="InterPro" id="IPR020846">
    <property type="entry name" value="MFS_dom"/>
</dbReference>
<comment type="subcellular location">
    <subcellularLocation>
        <location evidence="1">Membrane</location>
        <topology evidence="1">Multi-pass membrane protein</topology>
    </subcellularLocation>
</comment>
<feature type="transmembrane region" description="Helical" evidence="7">
    <location>
        <begin position="224"/>
        <end position="243"/>
    </location>
</feature>
<feature type="transmembrane region" description="Helical" evidence="7">
    <location>
        <begin position="117"/>
        <end position="136"/>
    </location>
</feature>
<evidence type="ECO:0000313" key="10">
    <source>
        <dbReference type="Proteomes" id="UP001358417"/>
    </source>
</evidence>
<dbReference type="EMBL" id="JAVRRD010000035">
    <property type="protein sequence ID" value="KAK5045629.1"/>
    <property type="molecule type" value="Genomic_DNA"/>
</dbReference>
<dbReference type="PROSITE" id="PS50850">
    <property type="entry name" value="MFS"/>
    <property type="match status" value="1"/>
</dbReference>
<keyword evidence="2" id="KW-0813">Transport</keyword>
<feature type="transmembrane region" description="Helical" evidence="7">
    <location>
        <begin position="358"/>
        <end position="374"/>
    </location>
</feature>
<dbReference type="PROSITE" id="PS00216">
    <property type="entry name" value="SUGAR_TRANSPORT_1"/>
    <property type="match status" value="1"/>
</dbReference>
<protein>
    <recommendedName>
        <fullName evidence="8">Major facilitator superfamily (MFS) profile domain-containing protein</fullName>
    </recommendedName>
</protein>
<dbReference type="AlphaFoldDB" id="A0AAV9MVD8"/>
<feature type="transmembrane region" description="Helical" evidence="7">
    <location>
        <begin position="513"/>
        <end position="534"/>
    </location>
</feature>
<feature type="transmembrane region" description="Helical" evidence="7">
    <location>
        <begin position="292"/>
        <end position="313"/>
    </location>
</feature>
<evidence type="ECO:0000256" key="3">
    <source>
        <dbReference type="ARBA" id="ARBA00022692"/>
    </source>
</evidence>
<organism evidence="9 10">
    <name type="scientific">Exophiala bonariae</name>
    <dbReference type="NCBI Taxonomy" id="1690606"/>
    <lineage>
        <taxon>Eukaryota</taxon>
        <taxon>Fungi</taxon>
        <taxon>Dikarya</taxon>
        <taxon>Ascomycota</taxon>
        <taxon>Pezizomycotina</taxon>
        <taxon>Eurotiomycetes</taxon>
        <taxon>Chaetothyriomycetidae</taxon>
        <taxon>Chaetothyriales</taxon>
        <taxon>Herpotrichiellaceae</taxon>
        <taxon>Exophiala</taxon>
    </lineage>
</organism>
<dbReference type="GO" id="GO:0022857">
    <property type="term" value="F:transmembrane transporter activity"/>
    <property type="evidence" value="ECO:0007669"/>
    <property type="project" value="InterPro"/>
</dbReference>
<keyword evidence="10" id="KW-1185">Reference proteome</keyword>
<sequence length="581" mass="61938">MKGAEIEATAVPSGGEGVKVHMKTWIVLACVNFVSFAQIVAIVGSGLLASAIAGVVGGADKTLWFTQTINILTIAIALPVSQIADYWGRKWILTVLTLLGCIGSILVARALNVGYVIAGFTLVGMNVGTQPVLYAVASEILPRKHRGWAIMSTNISVSIGGLLALLTGGALLKDGEIDRFRDYFYIVVAFYGVAFLGCLFCYHPPPRELQVSLTFPEKLRKLDWIGYALFAPGLTLLSVALSWSQNPYPWSNVHIIATFIIGVVMLIAFGIYEWRFKKDGIFHHDLFQNRNFPIALVAVWVDGLSFFTANTYFAMQYSIFTGSNLLLSAAAFSMIFIVGTLASVGFGAFVAIFKSVKALGIAGLALIVLFNVLMATTTPSTPAANYWGYVVFAGIGLAGVIPSFMLVAQMSTPSHLISLASGLDIVSRPVGGVIGLAVNTAIFNSAMTEQVPAKIAAATLPLGLPATSLPGLILALMARDDAALAAIPGATPDIIQAAGGGLMSAYHIAFRNCWITAAALCVPGVIIACFLKGFESEFKPHIDAPVEAELVEIQKRVETHHLEGKLPQHDEKSQTSSNRRA</sequence>
<feature type="compositionally biased region" description="Basic and acidic residues" evidence="6">
    <location>
        <begin position="561"/>
        <end position="573"/>
    </location>
</feature>
<dbReference type="GeneID" id="89977159"/>
<feature type="region of interest" description="Disordered" evidence="6">
    <location>
        <begin position="561"/>
        <end position="581"/>
    </location>
</feature>
<gene>
    <name evidence="9" type="ORF">LTR84_008998</name>
</gene>
<dbReference type="GO" id="GO:0005886">
    <property type="term" value="C:plasma membrane"/>
    <property type="evidence" value="ECO:0007669"/>
    <property type="project" value="TreeGrafter"/>
</dbReference>
<dbReference type="InterPro" id="IPR005829">
    <property type="entry name" value="Sugar_transporter_CS"/>
</dbReference>
<keyword evidence="3 7" id="KW-0812">Transmembrane</keyword>
<feature type="transmembrane region" description="Helical" evidence="7">
    <location>
        <begin position="386"/>
        <end position="408"/>
    </location>
</feature>
<keyword evidence="4 7" id="KW-1133">Transmembrane helix</keyword>
<name>A0AAV9MVD8_9EURO</name>
<dbReference type="PANTHER" id="PTHR23501:SF195">
    <property type="entry name" value="PEP5"/>
    <property type="match status" value="1"/>
</dbReference>
<evidence type="ECO:0000313" key="9">
    <source>
        <dbReference type="EMBL" id="KAK5045629.1"/>
    </source>
</evidence>
<dbReference type="Proteomes" id="UP001358417">
    <property type="component" value="Unassembled WGS sequence"/>
</dbReference>
<evidence type="ECO:0000256" key="7">
    <source>
        <dbReference type="SAM" id="Phobius"/>
    </source>
</evidence>
<keyword evidence="5 7" id="KW-0472">Membrane</keyword>
<evidence type="ECO:0000256" key="5">
    <source>
        <dbReference type="ARBA" id="ARBA00023136"/>
    </source>
</evidence>
<feature type="transmembrane region" description="Helical" evidence="7">
    <location>
        <begin position="255"/>
        <end position="272"/>
    </location>
</feature>
<dbReference type="RefSeq" id="XP_064701247.1">
    <property type="nucleotide sequence ID" value="XM_064852540.1"/>
</dbReference>
<accession>A0AAV9MVD8</accession>
<dbReference type="Pfam" id="PF06609">
    <property type="entry name" value="TRI12"/>
    <property type="match status" value="1"/>
</dbReference>
<feature type="transmembrane region" description="Helical" evidence="7">
    <location>
        <begin position="148"/>
        <end position="171"/>
    </location>
</feature>
<evidence type="ECO:0000256" key="4">
    <source>
        <dbReference type="ARBA" id="ARBA00022989"/>
    </source>
</evidence>
<feature type="domain" description="Major facilitator superfamily (MFS) profile" evidence="8">
    <location>
        <begin position="24"/>
        <end position="483"/>
    </location>
</feature>
<evidence type="ECO:0000256" key="6">
    <source>
        <dbReference type="SAM" id="MobiDB-lite"/>
    </source>
</evidence>
<dbReference type="PANTHER" id="PTHR23501">
    <property type="entry name" value="MAJOR FACILITATOR SUPERFAMILY"/>
    <property type="match status" value="1"/>
</dbReference>
<proteinExistence type="predicted"/>
<dbReference type="SUPFAM" id="SSF103473">
    <property type="entry name" value="MFS general substrate transporter"/>
    <property type="match status" value="1"/>
</dbReference>
<feature type="transmembrane region" description="Helical" evidence="7">
    <location>
        <begin position="91"/>
        <end position="111"/>
    </location>
</feature>
<feature type="transmembrane region" description="Helical" evidence="7">
    <location>
        <begin position="325"/>
        <end position="351"/>
    </location>
</feature>
<dbReference type="InterPro" id="IPR036259">
    <property type="entry name" value="MFS_trans_sf"/>
</dbReference>